<accession>A0A2G8S785</accession>
<proteinExistence type="predicted"/>
<evidence type="ECO:0000313" key="2">
    <source>
        <dbReference type="EMBL" id="PIL29408.1"/>
    </source>
</evidence>
<protein>
    <submittedName>
        <fullName evidence="2">Uncharacterized protein</fullName>
    </submittedName>
</protein>
<gene>
    <name evidence="2" type="ORF">GSI_09460</name>
</gene>
<evidence type="ECO:0000313" key="3">
    <source>
        <dbReference type="Proteomes" id="UP000230002"/>
    </source>
</evidence>
<dbReference type="EMBL" id="AYKW01000023">
    <property type="protein sequence ID" value="PIL29408.1"/>
    <property type="molecule type" value="Genomic_DNA"/>
</dbReference>
<dbReference type="AlphaFoldDB" id="A0A2G8S785"/>
<reference evidence="2 3" key="1">
    <citation type="journal article" date="2015" name="Sci. Rep.">
        <title>Chromosome-level genome map provides insights into diverse defense mechanisms in the medicinal fungus Ganoderma sinense.</title>
        <authorList>
            <person name="Zhu Y."/>
            <person name="Xu J."/>
            <person name="Sun C."/>
            <person name="Zhou S."/>
            <person name="Xu H."/>
            <person name="Nelson D.R."/>
            <person name="Qian J."/>
            <person name="Song J."/>
            <person name="Luo H."/>
            <person name="Xiang L."/>
            <person name="Li Y."/>
            <person name="Xu Z."/>
            <person name="Ji A."/>
            <person name="Wang L."/>
            <person name="Lu S."/>
            <person name="Hayward A."/>
            <person name="Sun W."/>
            <person name="Li X."/>
            <person name="Schwartz D.C."/>
            <person name="Wang Y."/>
            <person name="Chen S."/>
        </authorList>
    </citation>
    <scope>NUCLEOTIDE SEQUENCE [LARGE SCALE GENOMIC DNA]</scope>
    <source>
        <strain evidence="2 3">ZZ0214-1</strain>
    </source>
</reference>
<keyword evidence="3" id="KW-1185">Reference proteome</keyword>
<organism evidence="2 3">
    <name type="scientific">Ganoderma sinense ZZ0214-1</name>
    <dbReference type="NCBI Taxonomy" id="1077348"/>
    <lineage>
        <taxon>Eukaryota</taxon>
        <taxon>Fungi</taxon>
        <taxon>Dikarya</taxon>
        <taxon>Basidiomycota</taxon>
        <taxon>Agaricomycotina</taxon>
        <taxon>Agaricomycetes</taxon>
        <taxon>Polyporales</taxon>
        <taxon>Polyporaceae</taxon>
        <taxon>Ganoderma</taxon>
    </lineage>
</organism>
<comment type="caution">
    <text evidence="2">The sequence shown here is derived from an EMBL/GenBank/DDBJ whole genome shotgun (WGS) entry which is preliminary data.</text>
</comment>
<name>A0A2G8S785_9APHY</name>
<feature type="region of interest" description="Disordered" evidence="1">
    <location>
        <begin position="18"/>
        <end position="67"/>
    </location>
</feature>
<evidence type="ECO:0000256" key="1">
    <source>
        <dbReference type="SAM" id="MobiDB-lite"/>
    </source>
</evidence>
<dbReference type="Proteomes" id="UP000230002">
    <property type="component" value="Unassembled WGS sequence"/>
</dbReference>
<sequence length="131" mass="14773">MSDNEDVSDLIEIPILPPFPRTPAYPESSSLLESQPYDFNNEPAELRDSDMYSIRPLTPDSGEEKEHGPEVNFLCHWLNHEEWGIGFPPRSLGMEVREGDVCLEIFPNGMSALPVVNVDKLPAGRRCCLLF</sequence>